<dbReference type="Proteomes" id="UP000317650">
    <property type="component" value="Chromosome 10"/>
</dbReference>
<keyword evidence="2" id="KW-1185">Reference proteome</keyword>
<accession>A0A4V4H520</accession>
<evidence type="ECO:0000313" key="1">
    <source>
        <dbReference type="EMBL" id="THU54356.1"/>
    </source>
</evidence>
<sequence length="210" mass="23067">MVRDLCRTRARSKDEPFQALSMGGLLEGEASEPLVTRWPGLTLGDRVWTDGATSATYARGALIPDIAKQLYGSPSEVLIEKVTKSLVWNLHYYTVLVDCVPNAGRIINNLGDKNAKIHGQVGELKVGAGSEAVDLEDEVARLKLKLEGIEQQQASLWEQLKESRGSVHSMEGELLDFSRSLEEARSSATKVEEALVEETRAGPYKEQKGD</sequence>
<proteinExistence type="predicted"/>
<protein>
    <submittedName>
        <fullName evidence="1">Uncharacterized protein</fullName>
    </submittedName>
</protein>
<comment type="caution">
    <text evidence="1">The sequence shown here is derived from an EMBL/GenBank/DDBJ whole genome shotgun (WGS) entry which is preliminary data.</text>
</comment>
<gene>
    <name evidence="1" type="ORF">C4D60_Mb10t24240</name>
</gene>
<organism evidence="1 2">
    <name type="scientific">Musa balbisiana</name>
    <name type="common">Banana</name>
    <dbReference type="NCBI Taxonomy" id="52838"/>
    <lineage>
        <taxon>Eukaryota</taxon>
        <taxon>Viridiplantae</taxon>
        <taxon>Streptophyta</taxon>
        <taxon>Embryophyta</taxon>
        <taxon>Tracheophyta</taxon>
        <taxon>Spermatophyta</taxon>
        <taxon>Magnoliopsida</taxon>
        <taxon>Liliopsida</taxon>
        <taxon>Zingiberales</taxon>
        <taxon>Musaceae</taxon>
        <taxon>Musa</taxon>
    </lineage>
</organism>
<reference evidence="1 2" key="1">
    <citation type="journal article" date="2019" name="Nat. Plants">
        <title>Genome sequencing of Musa balbisiana reveals subgenome evolution and function divergence in polyploid bananas.</title>
        <authorList>
            <person name="Yao X."/>
        </authorList>
    </citation>
    <scope>NUCLEOTIDE SEQUENCE [LARGE SCALE GENOMIC DNA]</scope>
    <source>
        <strain evidence="2">cv. DH-PKW</strain>
        <tissue evidence="1">Leaves</tissue>
    </source>
</reference>
<dbReference type="EMBL" id="PYDT01000008">
    <property type="protein sequence ID" value="THU54356.1"/>
    <property type="molecule type" value="Genomic_DNA"/>
</dbReference>
<evidence type="ECO:0000313" key="2">
    <source>
        <dbReference type="Proteomes" id="UP000317650"/>
    </source>
</evidence>
<name>A0A4V4H520_MUSBA</name>
<dbReference type="AlphaFoldDB" id="A0A4V4H520"/>